<dbReference type="SMART" id="SM00382">
    <property type="entry name" value="AAA"/>
    <property type="match status" value="1"/>
</dbReference>
<dbReference type="SUPFAM" id="SSF50331">
    <property type="entry name" value="MOP-like"/>
    <property type="match status" value="1"/>
</dbReference>
<dbReference type="RefSeq" id="WP_209378983.1">
    <property type="nucleotide sequence ID" value="NZ_JAGIZB010000006.1"/>
</dbReference>
<comment type="similarity">
    <text evidence="7">Belongs to the ABC transporter superfamily. Spermidine/putrescine importer (TC 3.A.1.11.1) family.</text>
</comment>
<dbReference type="Pfam" id="PF00005">
    <property type="entry name" value="ABC_tran"/>
    <property type="match status" value="1"/>
</dbReference>
<evidence type="ECO:0000256" key="3">
    <source>
        <dbReference type="ARBA" id="ARBA00022741"/>
    </source>
</evidence>
<dbReference type="InterPro" id="IPR050093">
    <property type="entry name" value="ABC_SmlMolc_Importer"/>
</dbReference>
<keyword evidence="5 7" id="KW-1278">Translocase</keyword>
<dbReference type="PROSITE" id="PS00211">
    <property type="entry name" value="ABC_TRANSPORTER_1"/>
    <property type="match status" value="1"/>
</dbReference>
<evidence type="ECO:0000313" key="9">
    <source>
        <dbReference type="EMBL" id="MBP0444759.1"/>
    </source>
</evidence>
<comment type="subunit">
    <text evidence="7">The complex is composed of two ATP-binding proteins (PotA), two transmembrane proteins (PotB and PotC) and a solute-binding protein (PotD).</text>
</comment>
<keyword evidence="3 7" id="KW-0547">Nucleotide-binding</keyword>
<dbReference type="InterPro" id="IPR003593">
    <property type="entry name" value="AAA+_ATPase"/>
</dbReference>
<dbReference type="NCBIfam" id="TIGR01187">
    <property type="entry name" value="potA"/>
    <property type="match status" value="1"/>
</dbReference>
<keyword evidence="6 7" id="KW-0472">Membrane</keyword>
<protein>
    <recommendedName>
        <fullName evidence="7">Spermidine/putrescine import ATP-binding protein PotA</fullName>
        <ecNumber evidence="7">7.6.2.11</ecNumber>
    </recommendedName>
</protein>
<gene>
    <name evidence="7" type="primary">potA</name>
    <name evidence="9" type="ORF">J8J14_08175</name>
</gene>
<evidence type="ECO:0000256" key="5">
    <source>
        <dbReference type="ARBA" id="ARBA00022967"/>
    </source>
</evidence>
<dbReference type="GO" id="GO:0005524">
    <property type="term" value="F:ATP binding"/>
    <property type="evidence" value="ECO:0007669"/>
    <property type="project" value="UniProtKB-KW"/>
</dbReference>
<comment type="caution">
    <text evidence="9">The sequence shown here is derived from an EMBL/GenBank/DDBJ whole genome shotgun (WGS) entry which is preliminary data.</text>
</comment>
<dbReference type="Proteomes" id="UP000681594">
    <property type="component" value="Unassembled WGS sequence"/>
</dbReference>
<name>A0ABS4AET4_9PROT</name>
<reference evidence="9 10" key="1">
    <citation type="submission" date="2021-03" db="EMBL/GenBank/DDBJ databases">
        <authorList>
            <person name="So Y."/>
        </authorList>
    </citation>
    <scope>NUCLEOTIDE SEQUENCE [LARGE SCALE GENOMIC DNA]</scope>
    <source>
        <strain evidence="9 10">SSH11</strain>
    </source>
</reference>
<evidence type="ECO:0000256" key="6">
    <source>
        <dbReference type="ARBA" id="ARBA00023136"/>
    </source>
</evidence>
<dbReference type="EC" id="7.6.2.11" evidence="7"/>
<dbReference type="Gene3D" id="3.40.50.300">
    <property type="entry name" value="P-loop containing nucleotide triphosphate hydrolases"/>
    <property type="match status" value="1"/>
</dbReference>
<dbReference type="SUPFAM" id="SSF52540">
    <property type="entry name" value="P-loop containing nucleoside triphosphate hydrolases"/>
    <property type="match status" value="1"/>
</dbReference>
<evidence type="ECO:0000256" key="4">
    <source>
        <dbReference type="ARBA" id="ARBA00022840"/>
    </source>
</evidence>
<evidence type="ECO:0000259" key="8">
    <source>
        <dbReference type="PROSITE" id="PS50893"/>
    </source>
</evidence>
<evidence type="ECO:0000313" key="10">
    <source>
        <dbReference type="Proteomes" id="UP000681594"/>
    </source>
</evidence>
<keyword evidence="1 7" id="KW-0813">Transport</keyword>
<dbReference type="InterPro" id="IPR027417">
    <property type="entry name" value="P-loop_NTPase"/>
</dbReference>
<dbReference type="PANTHER" id="PTHR42781">
    <property type="entry name" value="SPERMIDINE/PUTRESCINE IMPORT ATP-BINDING PROTEIN POTA"/>
    <property type="match status" value="1"/>
</dbReference>
<dbReference type="Pfam" id="PF08402">
    <property type="entry name" value="TOBE_2"/>
    <property type="match status" value="1"/>
</dbReference>
<dbReference type="Gene3D" id="2.40.50.100">
    <property type="match status" value="1"/>
</dbReference>
<accession>A0ABS4AET4</accession>
<dbReference type="InterPro" id="IPR008995">
    <property type="entry name" value="Mo/tungstate-bd_C_term_dom"/>
</dbReference>
<proteinExistence type="inferred from homology"/>
<keyword evidence="4 7" id="KW-0067">ATP-binding</keyword>
<organism evidence="9 10">
    <name type="scientific">Pararoseomonas baculiformis</name>
    <dbReference type="NCBI Taxonomy" id="2820812"/>
    <lineage>
        <taxon>Bacteria</taxon>
        <taxon>Pseudomonadati</taxon>
        <taxon>Pseudomonadota</taxon>
        <taxon>Alphaproteobacteria</taxon>
        <taxon>Acetobacterales</taxon>
        <taxon>Acetobacteraceae</taxon>
        <taxon>Pararoseomonas</taxon>
    </lineage>
</organism>
<feature type="domain" description="ABC transporter" evidence="8">
    <location>
        <begin position="11"/>
        <end position="241"/>
    </location>
</feature>
<sequence>MGVTNGQQGRVAVQDLVKRFGPVNAVDHVSLEVSSGEFLALLGPSGSGKTTILMAIAGFEYPDEGRILIGDEDITWAPPNRRNLGMVFQRYTLFPHMSVLENIAFPLKMRGIGRAEREERARAALATVRLGQMGDRRPAQLSGGQQQRVAIARAIVYQPRVLLMDEPLSALDKNLREEMQIEIKHLQREIGITVIFVTHDQTEALTMADRVAVLDHGRLQQLGAPRDLYEAPETVFVAGFIGETNFCEGRIPHAARPGEPVSVALLGGGQMDAVAAQPLPAGQLIKVALRPERLRVLPAGNETATARVTEAIYAGNATTLMLEGQGGQLLRARIPAGAGLHEPRPGDAVRLSWQTADARAFIA</sequence>
<evidence type="ECO:0000256" key="1">
    <source>
        <dbReference type="ARBA" id="ARBA00022448"/>
    </source>
</evidence>
<keyword evidence="2 7" id="KW-1003">Cell membrane</keyword>
<dbReference type="InterPro" id="IPR013611">
    <property type="entry name" value="Transp-assoc_OB_typ2"/>
</dbReference>
<dbReference type="InterPro" id="IPR005893">
    <property type="entry name" value="PotA-like"/>
</dbReference>
<dbReference type="InterPro" id="IPR017871">
    <property type="entry name" value="ABC_transporter-like_CS"/>
</dbReference>
<comment type="function">
    <text evidence="7">Part of the ABC transporter complex PotABCD involved in spermidine/putrescine import. Responsible for energy coupling to the transport system.</text>
</comment>
<keyword evidence="10" id="KW-1185">Reference proteome</keyword>
<comment type="catalytic activity">
    <reaction evidence="7">
        <text>ATP + H2O + polyamine-[polyamine-binding protein]Side 1 = ADP + phosphate + polyamineSide 2 + [polyamine-binding protein]Side 1.</text>
        <dbReference type="EC" id="7.6.2.11"/>
    </reaction>
</comment>
<dbReference type="EMBL" id="JAGIZB010000006">
    <property type="protein sequence ID" value="MBP0444759.1"/>
    <property type="molecule type" value="Genomic_DNA"/>
</dbReference>
<dbReference type="InterPro" id="IPR003439">
    <property type="entry name" value="ABC_transporter-like_ATP-bd"/>
</dbReference>
<evidence type="ECO:0000256" key="2">
    <source>
        <dbReference type="ARBA" id="ARBA00022475"/>
    </source>
</evidence>
<dbReference type="PROSITE" id="PS50893">
    <property type="entry name" value="ABC_TRANSPORTER_2"/>
    <property type="match status" value="1"/>
</dbReference>
<evidence type="ECO:0000256" key="7">
    <source>
        <dbReference type="RuleBase" id="RU364083"/>
    </source>
</evidence>
<dbReference type="PANTHER" id="PTHR42781:SF4">
    <property type="entry name" value="SPERMIDINE_PUTRESCINE IMPORT ATP-BINDING PROTEIN POTA"/>
    <property type="match status" value="1"/>
</dbReference>